<dbReference type="GO" id="GO:0016705">
    <property type="term" value="F:oxidoreductase activity, acting on paired donors, with incorporation or reduction of molecular oxygen"/>
    <property type="evidence" value="ECO:0007669"/>
    <property type="project" value="InterPro"/>
</dbReference>
<feature type="binding site" description="axial binding residue" evidence="5">
    <location>
        <position position="494"/>
    </location>
    <ligand>
        <name>heme</name>
        <dbReference type="ChEBI" id="CHEBI:30413"/>
    </ligand>
    <ligandPart>
        <name>Fe</name>
        <dbReference type="ChEBI" id="CHEBI:18248"/>
    </ligandPart>
</feature>
<feature type="compositionally biased region" description="Low complexity" evidence="7">
    <location>
        <begin position="530"/>
        <end position="541"/>
    </location>
</feature>
<keyword evidence="5 6" id="KW-0349">Heme</keyword>
<dbReference type="GO" id="GO:0005506">
    <property type="term" value="F:iron ion binding"/>
    <property type="evidence" value="ECO:0007669"/>
    <property type="project" value="InterPro"/>
</dbReference>
<evidence type="ECO:0000256" key="5">
    <source>
        <dbReference type="PIRSR" id="PIRSR602401-1"/>
    </source>
</evidence>
<dbReference type="OrthoDB" id="1470350at2759"/>
<reference evidence="8" key="1">
    <citation type="submission" date="2022-07" db="EMBL/GenBank/DDBJ databases">
        <title>Phylogenomic reconstructions and comparative analyses of Kickxellomycotina fungi.</title>
        <authorList>
            <person name="Reynolds N.K."/>
            <person name="Stajich J.E."/>
            <person name="Barry K."/>
            <person name="Grigoriev I.V."/>
            <person name="Crous P."/>
            <person name="Smith M.E."/>
        </authorList>
    </citation>
    <scope>NUCLEOTIDE SEQUENCE</scope>
    <source>
        <strain evidence="8">NBRC 100468</strain>
    </source>
</reference>
<dbReference type="AlphaFoldDB" id="A0A9W8DP68"/>
<dbReference type="EMBL" id="JANBPU010000424">
    <property type="protein sequence ID" value="KAJ1911662.1"/>
    <property type="molecule type" value="Genomic_DNA"/>
</dbReference>
<dbReference type="InterPro" id="IPR036396">
    <property type="entry name" value="Cyt_P450_sf"/>
</dbReference>
<evidence type="ECO:0008006" key="10">
    <source>
        <dbReference type="Google" id="ProtNLM"/>
    </source>
</evidence>
<keyword evidence="6" id="KW-0503">Monooxygenase</keyword>
<organism evidence="8 9">
    <name type="scientific">Mycoemilia scoparia</name>
    <dbReference type="NCBI Taxonomy" id="417184"/>
    <lineage>
        <taxon>Eukaryota</taxon>
        <taxon>Fungi</taxon>
        <taxon>Fungi incertae sedis</taxon>
        <taxon>Zoopagomycota</taxon>
        <taxon>Kickxellomycotina</taxon>
        <taxon>Kickxellomycetes</taxon>
        <taxon>Kickxellales</taxon>
        <taxon>Kickxellaceae</taxon>
        <taxon>Mycoemilia</taxon>
    </lineage>
</organism>
<evidence type="ECO:0000256" key="1">
    <source>
        <dbReference type="ARBA" id="ARBA00001971"/>
    </source>
</evidence>
<dbReference type="PROSITE" id="PS00086">
    <property type="entry name" value="CYTOCHROME_P450"/>
    <property type="match status" value="1"/>
</dbReference>
<comment type="similarity">
    <text evidence="6">Belongs to the cytochrome P450 family.</text>
</comment>
<evidence type="ECO:0000313" key="8">
    <source>
        <dbReference type="EMBL" id="KAJ1911662.1"/>
    </source>
</evidence>
<dbReference type="GO" id="GO:0020037">
    <property type="term" value="F:heme binding"/>
    <property type="evidence" value="ECO:0007669"/>
    <property type="project" value="InterPro"/>
</dbReference>
<name>A0A9W8DP68_9FUNG</name>
<keyword evidence="9" id="KW-1185">Reference proteome</keyword>
<feature type="compositionally biased region" description="Basic and acidic residues" evidence="7">
    <location>
        <begin position="272"/>
        <end position="282"/>
    </location>
</feature>
<feature type="region of interest" description="Disordered" evidence="7">
    <location>
        <begin position="257"/>
        <end position="282"/>
    </location>
</feature>
<evidence type="ECO:0000256" key="6">
    <source>
        <dbReference type="RuleBase" id="RU000461"/>
    </source>
</evidence>
<dbReference type="PRINTS" id="PR00385">
    <property type="entry name" value="P450"/>
</dbReference>
<evidence type="ECO:0000256" key="7">
    <source>
        <dbReference type="SAM" id="MobiDB-lite"/>
    </source>
</evidence>
<accession>A0A9W8DP68</accession>
<feature type="compositionally biased region" description="Low complexity" evidence="7">
    <location>
        <begin position="145"/>
        <end position="161"/>
    </location>
</feature>
<dbReference type="InterPro" id="IPR017972">
    <property type="entry name" value="Cyt_P450_CS"/>
</dbReference>
<proteinExistence type="inferred from homology"/>
<dbReference type="PRINTS" id="PR00463">
    <property type="entry name" value="EP450I"/>
</dbReference>
<keyword evidence="3 6" id="KW-0560">Oxidoreductase</keyword>
<feature type="region of interest" description="Disordered" evidence="7">
    <location>
        <begin position="145"/>
        <end position="164"/>
    </location>
</feature>
<dbReference type="InterPro" id="IPR050121">
    <property type="entry name" value="Cytochrome_P450_monoxygenase"/>
</dbReference>
<gene>
    <name evidence="8" type="ORF">H4219_005870</name>
</gene>
<comment type="cofactor">
    <cofactor evidence="1 5">
        <name>heme</name>
        <dbReference type="ChEBI" id="CHEBI:30413"/>
    </cofactor>
</comment>
<feature type="non-terminal residue" evidence="8">
    <location>
        <position position="1"/>
    </location>
</feature>
<dbReference type="Gene3D" id="1.10.630.10">
    <property type="entry name" value="Cytochrome P450"/>
    <property type="match status" value="1"/>
</dbReference>
<dbReference type="Proteomes" id="UP001150538">
    <property type="component" value="Unassembled WGS sequence"/>
</dbReference>
<evidence type="ECO:0000313" key="9">
    <source>
        <dbReference type="Proteomes" id="UP001150538"/>
    </source>
</evidence>
<dbReference type="Pfam" id="PF00067">
    <property type="entry name" value="p450"/>
    <property type="match status" value="1"/>
</dbReference>
<dbReference type="PANTHER" id="PTHR24305:SF235">
    <property type="entry name" value="CYTOCHROME P450 MONOOXYGENASE APDB-RELATED"/>
    <property type="match status" value="1"/>
</dbReference>
<protein>
    <recommendedName>
        <fullName evidence="10">Cytochrome P450</fullName>
    </recommendedName>
</protein>
<evidence type="ECO:0000256" key="3">
    <source>
        <dbReference type="ARBA" id="ARBA00023002"/>
    </source>
</evidence>
<dbReference type="GO" id="GO:0004497">
    <property type="term" value="F:monooxygenase activity"/>
    <property type="evidence" value="ECO:0007669"/>
    <property type="project" value="UniProtKB-KW"/>
</dbReference>
<keyword evidence="4 5" id="KW-0408">Iron</keyword>
<dbReference type="SUPFAM" id="SSF48264">
    <property type="entry name" value="Cytochrome P450"/>
    <property type="match status" value="1"/>
</dbReference>
<comment type="caution">
    <text evidence="8">The sequence shown here is derived from an EMBL/GenBank/DDBJ whole genome shotgun (WGS) entry which is preliminary data.</text>
</comment>
<sequence length="607" mass="68123">IIKNRYLSPIKDIPGPYLNSLTWVIYFRHILCGTFHQYLQSLHVKYGPIVRYGPRNVSIGDLKAGKKILSSHDFRKPRGYSMVDIMGVPNLLSTRDPKQSQKRRRQIGPAFSMSKLLEMEALIIGSGCENLIRKLYNLVKSSANSGLSDRNSSSSSSNTSNTDDAVAMVEMPRFNYTKEFLHMACDVAGELVFGKSFGMLDNPKETKILEWIEAMTKGPYIFQIFPIIGKIPFLFSKTKSDYKEFIAFVDSAAENRRTQKLQNSESNNSNDNTDKGDAAKADTLKRGRQDILQMFLDAKDPETQQTLTEGELRSELVLQILAGTDTISNTLTWTIHLLLEHPKVYSKLVQEIRSKFPPLQPPSSTLNGDNDIDIVPYEKAKKSLPYLEAVIHESMRLCPAGGAGMPRLSPPPNGISICGYHIPPKFILGIFVPYIHRNPQYWENPNAFYPERFLSTITTTIIHNSITNYDGQDKQQQPSLHQQLIAFSSGVRICPGRNLAMIQLFVTLTNLLRNFDLFVTEKDVPVYHRSSSSSSSSQFSSNKNDGTDSGKELDLPYIENVFYMTLAPAHPERDCWVSFKPAASVPPTDVGSRDNEEIAGSENQACV</sequence>
<evidence type="ECO:0000256" key="2">
    <source>
        <dbReference type="ARBA" id="ARBA00022723"/>
    </source>
</evidence>
<feature type="region of interest" description="Disordered" evidence="7">
    <location>
        <begin position="528"/>
        <end position="550"/>
    </location>
</feature>
<dbReference type="PANTHER" id="PTHR24305">
    <property type="entry name" value="CYTOCHROME P450"/>
    <property type="match status" value="1"/>
</dbReference>
<dbReference type="InterPro" id="IPR001128">
    <property type="entry name" value="Cyt_P450"/>
</dbReference>
<dbReference type="InterPro" id="IPR002401">
    <property type="entry name" value="Cyt_P450_E_grp-I"/>
</dbReference>
<dbReference type="GO" id="GO:0044550">
    <property type="term" value="P:secondary metabolite biosynthetic process"/>
    <property type="evidence" value="ECO:0007669"/>
    <property type="project" value="UniProtKB-ARBA"/>
</dbReference>
<evidence type="ECO:0000256" key="4">
    <source>
        <dbReference type="ARBA" id="ARBA00023004"/>
    </source>
</evidence>
<keyword evidence="2 5" id="KW-0479">Metal-binding</keyword>
<feature type="region of interest" description="Disordered" evidence="7">
    <location>
        <begin position="584"/>
        <end position="607"/>
    </location>
</feature>